<keyword evidence="5" id="KW-1185">Reference proteome</keyword>
<dbReference type="EMBL" id="CP000157">
    <property type="protein sequence ID" value="ABC63438.1"/>
    <property type="molecule type" value="Genomic_DNA"/>
</dbReference>
<evidence type="ECO:0000256" key="1">
    <source>
        <dbReference type="ARBA" id="ARBA00022679"/>
    </source>
</evidence>
<dbReference type="HOGENOM" id="CLU_013985_11_8_5"/>
<dbReference type="Gene3D" id="3.40.630.30">
    <property type="match status" value="1"/>
</dbReference>
<dbReference type="PROSITE" id="PS51186">
    <property type="entry name" value="GNAT"/>
    <property type="match status" value="1"/>
</dbReference>
<sequence length="150" mass="16347">MRIRATDLSEPEVRALLELHHAEMTAYSPPSKAHVLDLDALRVPGIEVFAAWDGADLLAIGALRWADDYAEIKSMRASPAARGRGAGKAILQHLVDRAHAAGKSRVSLETGSGELFAPAEGLYRSFGFKPGQPFADYVGSDFNRFFHLEL</sequence>
<proteinExistence type="predicted"/>
<name>Q2NA53_ERYLH</name>
<reference evidence="5" key="1">
    <citation type="journal article" date="2009" name="J. Bacteriol.">
        <title>Complete genome sequence of Erythrobacter litoralis HTCC2594.</title>
        <authorList>
            <person name="Oh H.M."/>
            <person name="Giovannoni S.J."/>
            <person name="Ferriera S."/>
            <person name="Johnson J."/>
            <person name="Cho J.C."/>
        </authorList>
    </citation>
    <scope>NUCLEOTIDE SEQUENCE [LARGE SCALE GENOMIC DNA]</scope>
    <source>
        <strain evidence="5">HTCC2594</strain>
    </source>
</reference>
<dbReference type="OrthoDB" id="9803233at2"/>
<organism evidence="4 5">
    <name type="scientific">Erythrobacter litoralis (strain HTCC2594)</name>
    <dbReference type="NCBI Taxonomy" id="314225"/>
    <lineage>
        <taxon>Bacteria</taxon>
        <taxon>Pseudomonadati</taxon>
        <taxon>Pseudomonadota</taxon>
        <taxon>Alphaproteobacteria</taxon>
        <taxon>Sphingomonadales</taxon>
        <taxon>Erythrobacteraceae</taxon>
        <taxon>Erythrobacter/Porphyrobacter group</taxon>
        <taxon>Erythrobacter</taxon>
    </lineage>
</organism>
<dbReference type="InterPro" id="IPR016181">
    <property type="entry name" value="Acyl_CoA_acyltransferase"/>
</dbReference>
<dbReference type="PANTHER" id="PTHR43877">
    <property type="entry name" value="AMINOALKYLPHOSPHONATE N-ACETYLTRANSFERASE-RELATED-RELATED"/>
    <property type="match status" value="1"/>
</dbReference>
<keyword evidence="1 4" id="KW-0808">Transferase</keyword>
<evidence type="ECO:0000313" key="4">
    <source>
        <dbReference type="EMBL" id="ABC63438.1"/>
    </source>
</evidence>
<dbReference type="CDD" id="cd04301">
    <property type="entry name" value="NAT_SF"/>
    <property type="match status" value="1"/>
</dbReference>
<keyword evidence="2" id="KW-0012">Acyltransferase</keyword>
<dbReference type="PANTHER" id="PTHR43877:SF5">
    <property type="entry name" value="BLL8307 PROTEIN"/>
    <property type="match status" value="1"/>
</dbReference>
<evidence type="ECO:0000313" key="5">
    <source>
        <dbReference type="Proteomes" id="UP000008808"/>
    </source>
</evidence>
<dbReference type="STRING" id="314225.ELI_06730"/>
<dbReference type="RefSeq" id="WP_011414274.1">
    <property type="nucleotide sequence ID" value="NC_007722.1"/>
</dbReference>
<dbReference type="Proteomes" id="UP000008808">
    <property type="component" value="Chromosome"/>
</dbReference>
<dbReference type="InterPro" id="IPR050832">
    <property type="entry name" value="Bact_Acetyltransf"/>
</dbReference>
<accession>Q2NA53</accession>
<protein>
    <submittedName>
        <fullName evidence="4">Acetyltransferase, GNAT family protein</fullName>
    </submittedName>
</protein>
<dbReference type="GO" id="GO:0016747">
    <property type="term" value="F:acyltransferase activity, transferring groups other than amino-acyl groups"/>
    <property type="evidence" value="ECO:0007669"/>
    <property type="project" value="InterPro"/>
</dbReference>
<dbReference type="InterPro" id="IPR000182">
    <property type="entry name" value="GNAT_dom"/>
</dbReference>
<dbReference type="AlphaFoldDB" id="Q2NA53"/>
<evidence type="ECO:0000256" key="2">
    <source>
        <dbReference type="ARBA" id="ARBA00023315"/>
    </source>
</evidence>
<gene>
    <name evidence="4" type="ordered locus">ELI_06730</name>
</gene>
<evidence type="ECO:0000259" key="3">
    <source>
        <dbReference type="PROSITE" id="PS51186"/>
    </source>
</evidence>
<dbReference type="Pfam" id="PF00583">
    <property type="entry name" value="Acetyltransf_1"/>
    <property type="match status" value="1"/>
</dbReference>
<feature type="domain" description="N-acetyltransferase" evidence="3">
    <location>
        <begin position="3"/>
        <end position="150"/>
    </location>
</feature>
<dbReference type="KEGG" id="eli:ELI_06730"/>
<dbReference type="eggNOG" id="COG0456">
    <property type="taxonomic scope" value="Bacteria"/>
</dbReference>
<dbReference type="SUPFAM" id="SSF55729">
    <property type="entry name" value="Acyl-CoA N-acyltransferases (Nat)"/>
    <property type="match status" value="1"/>
</dbReference>